<evidence type="ECO:0000256" key="3">
    <source>
        <dbReference type="RuleBase" id="RU004508"/>
    </source>
</evidence>
<reference evidence="4 5" key="1">
    <citation type="submission" date="2020-07" db="EMBL/GenBank/DDBJ databases">
        <title>Molecular and genomic characterization of Streptococcus porcinus isolated from diseased swine in Brazil.</title>
        <authorList>
            <person name="Moreno L.Z."/>
            <person name="Matajira C.E.C."/>
            <person name="Poor A.P."/>
            <person name="Dutra M.C."/>
            <person name="Moreno A.M."/>
        </authorList>
    </citation>
    <scope>NUCLEOTIDE SEQUENCE [LARGE SCALE GENOMIC DNA]</scope>
    <source>
        <strain evidence="4 5">SP0816-2</strain>
    </source>
</reference>
<feature type="modified residue" description="N6-(pyridoxal phosphate)lysine" evidence="2">
    <location>
        <position position="189"/>
    </location>
</feature>
<dbReference type="CDD" id="cd00616">
    <property type="entry name" value="AHBA_syn"/>
    <property type="match status" value="1"/>
</dbReference>
<accession>A0A7W0AT12</accession>
<dbReference type="InterPro" id="IPR015422">
    <property type="entry name" value="PyrdxlP-dep_Trfase_small"/>
</dbReference>
<dbReference type="Pfam" id="PF01041">
    <property type="entry name" value="DegT_DnrJ_EryC1"/>
    <property type="match status" value="1"/>
</dbReference>
<keyword evidence="2 3" id="KW-0663">Pyridoxal phosphate</keyword>
<dbReference type="InterPro" id="IPR015421">
    <property type="entry name" value="PyrdxlP-dep_Trfase_major"/>
</dbReference>
<comment type="similarity">
    <text evidence="3">Belongs to the DegT/DnrJ/EryC1 family.</text>
</comment>
<proteinExistence type="inferred from homology"/>
<dbReference type="PANTHER" id="PTHR30244:SF34">
    <property type="entry name" value="DTDP-4-AMINO-4,6-DIDEOXYGALACTOSE TRANSAMINASE"/>
    <property type="match status" value="1"/>
</dbReference>
<dbReference type="InterPro" id="IPR000653">
    <property type="entry name" value="DegT/StrS_aminotransferase"/>
</dbReference>
<dbReference type="Proteomes" id="UP000524462">
    <property type="component" value="Unassembled WGS sequence"/>
</dbReference>
<keyword evidence="4" id="KW-0808">Transferase</keyword>
<dbReference type="Gene3D" id="3.40.640.10">
    <property type="entry name" value="Type I PLP-dependent aspartate aminotransferase-like (Major domain)"/>
    <property type="match status" value="1"/>
</dbReference>
<dbReference type="Gene3D" id="3.90.1150.10">
    <property type="entry name" value="Aspartate Aminotransferase, domain 1"/>
    <property type="match status" value="1"/>
</dbReference>
<dbReference type="PIRSF" id="PIRSF000390">
    <property type="entry name" value="PLP_StrS"/>
    <property type="match status" value="1"/>
</dbReference>
<dbReference type="GO" id="GO:0008483">
    <property type="term" value="F:transaminase activity"/>
    <property type="evidence" value="ECO:0007669"/>
    <property type="project" value="UniProtKB-KW"/>
</dbReference>
<name>A0A7W0AT12_STRPO</name>
<dbReference type="SUPFAM" id="SSF53383">
    <property type="entry name" value="PLP-dependent transferases"/>
    <property type="match status" value="1"/>
</dbReference>
<dbReference type="AlphaFoldDB" id="A0A7W0AT12"/>
<dbReference type="InterPro" id="IPR015424">
    <property type="entry name" value="PyrdxlP-dep_Trfase"/>
</dbReference>
<evidence type="ECO:0000313" key="4">
    <source>
        <dbReference type="EMBL" id="MBA2796626.1"/>
    </source>
</evidence>
<comment type="caution">
    <text evidence="4">The sequence shown here is derived from an EMBL/GenBank/DDBJ whole genome shotgun (WGS) entry which is preliminary data.</text>
</comment>
<sequence length="408" mass="45590">MKPFENKVWLSSPTMHGDELKYMEEAFATNWMTTAGSNVNTLEKLIEEYMGIKNAVALSSGTAALHLAIKLANIKKGDYVFCSDMTFSATVNPIVYEGGIPVFIDSERDTWNMDPKALEKAFELYPSVKVVILVHLYGVPAKVDEIRTVCEKHGAILIEDAAESLGATYKDQQTGTFGQQSIISFNGNKIITGSSGGALLTDNDNAANKVRKWSTQAREKAAWYQHEEIGYNYRMSNVIAGVARGQMPYLNEHIRQKKEIYNRYKEGFQGLPIKMNPYDAKNSVPNFWLSCLTINENAMGQQVRSDSQSMYLKEEGKTTPSEILDALSEIGAEGRPIWKPMHSQPIFRMNPFVTVDGNGRANTNAYIESEAKDVVTDVFNRGLCLPSDIKMTAEEQEVIIQTVINCFK</sequence>
<feature type="active site" description="Proton acceptor" evidence="1">
    <location>
        <position position="189"/>
    </location>
</feature>
<protein>
    <submittedName>
        <fullName evidence="4">DegT/DnrJ/EryC1/StrS family aminotransferase</fullName>
    </submittedName>
</protein>
<dbReference type="GO" id="GO:0030170">
    <property type="term" value="F:pyridoxal phosphate binding"/>
    <property type="evidence" value="ECO:0007669"/>
    <property type="project" value="TreeGrafter"/>
</dbReference>
<keyword evidence="4" id="KW-0032">Aminotransferase</keyword>
<evidence type="ECO:0000256" key="2">
    <source>
        <dbReference type="PIRSR" id="PIRSR000390-2"/>
    </source>
</evidence>
<evidence type="ECO:0000256" key="1">
    <source>
        <dbReference type="PIRSR" id="PIRSR000390-1"/>
    </source>
</evidence>
<organism evidence="4 5">
    <name type="scientific">Streptococcus porcinus</name>
    <dbReference type="NCBI Taxonomy" id="1340"/>
    <lineage>
        <taxon>Bacteria</taxon>
        <taxon>Bacillati</taxon>
        <taxon>Bacillota</taxon>
        <taxon>Bacilli</taxon>
        <taxon>Lactobacillales</taxon>
        <taxon>Streptococcaceae</taxon>
        <taxon>Streptococcus</taxon>
    </lineage>
</organism>
<dbReference type="EMBL" id="JACEGE010000024">
    <property type="protein sequence ID" value="MBA2796626.1"/>
    <property type="molecule type" value="Genomic_DNA"/>
</dbReference>
<dbReference type="PANTHER" id="PTHR30244">
    <property type="entry name" value="TRANSAMINASE"/>
    <property type="match status" value="1"/>
</dbReference>
<dbReference type="GO" id="GO:0000271">
    <property type="term" value="P:polysaccharide biosynthetic process"/>
    <property type="evidence" value="ECO:0007669"/>
    <property type="project" value="TreeGrafter"/>
</dbReference>
<evidence type="ECO:0000313" key="5">
    <source>
        <dbReference type="Proteomes" id="UP000524462"/>
    </source>
</evidence>
<gene>
    <name evidence="4" type="ORF">H1B29_09065</name>
</gene>